<dbReference type="RefSeq" id="XP_004996520.1">
    <property type="nucleotide sequence ID" value="XM_004996463.1"/>
</dbReference>
<feature type="region of interest" description="Disordered" evidence="1">
    <location>
        <begin position="66"/>
        <end position="107"/>
    </location>
</feature>
<evidence type="ECO:0000256" key="1">
    <source>
        <dbReference type="SAM" id="MobiDB-lite"/>
    </source>
</evidence>
<organism evidence="3">
    <name type="scientific">Salpingoeca rosetta (strain ATCC 50818 / BSB-021)</name>
    <dbReference type="NCBI Taxonomy" id="946362"/>
    <lineage>
        <taxon>Eukaryota</taxon>
        <taxon>Choanoflagellata</taxon>
        <taxon>Craspedida</taxon>
        <taxon>Salpingoecidae</taxon>
        <taxon>Salpingoeca</taxon>
    </lineage>
</organism>
<dbReference type="InParanoid" id="F2U3Z3"/>
<protein>
    <submittedName>
        <fullName evidence="2">Uncharacterized protein</fullName>
    </submittedName>
</protein>
<name>F2U3Z3_SALR5</name>
<feature type="compositionally biased region" description="Gly residues" evidence="1">
    <location>
        <begin position="66"/>
        <end position="93"/>
    </location>
</feature>
<dbReference type="EMBL" id="GL832960">
    <property type="protein sequence ID" value="EGD82337.1"/>
    <property type="molecule type" value="Genomic_DNA"/>
</dbReference>
<keyword evidence="3" id="KW-1185">Reference proteome</keyword>
<dbReference type="KEGG" id="sre:PTSG_03000"/>
<evidence type="ECO:0000313" key="3">
    <source>
        <dbReference type="Proteomes" id="UP000007799"/>
    </source>
</evidence>
<evidence type="ECO:0000313" key="2">
    <source>
        <dbReference type="EMBL" id="EGD82337.1"/>
    </source>
</evidence>
<sequence length="107" mass="11019">MTARVREKMKSIQIAQLRAQHNALVLEQLQLHARRLLSHGLGRDINTSDQLLTAIAQYMAIADDGGAGGDGDGGGDGGKKSGGGGGKGGSGGVGRRKRRTSRNVANA</sequence>
<dbReference type="GeneID" id="16077108"/>
<accession>F2U3Z3</accession>
<dbReference type="AlphaFoldDB" id="F2U3Z3"/>
<gene>
    <name evidence="2" type="ORF">PTSG_03000</name>
</gene>
<dbReference type="Proteomes" id="UP000007799">
    <property type="component" value="Unassembled WGS sequence"/>
</dbReference>
<reference evidence="2" key="1">
    <citation type="submission" date="2009-08" db="EMBL/GenBank/DDBJ databases">
        <title>Annotation of Salpingoeca rosetta.</title>
        <authorList>
            <consortium name="The Broad Institute Genome Sequencing Platform"/>
            <person name="Russ C."/>
            <person name="Cuomo C."/>
            <person name="Burger G."/>
            <person name="Gray M.W."/>
            <person name="Holland P.W.H."/>
            <person name="King N."/>
            <person name="Lang F.B.F."/>
            <person name="Roger A.J."/>
            <person name="Ruiz-Trillo I."/>
            <person name="Young S.K."/>
            <person name="Zeng Q."/>
            <person name="Gargeya S."/>
            <person name="Alvarado L."/>
            <person name="Berlin A."/>
            <person name="Chapman S.B."/>
            <person name="Chen Z."/>
            <person name="Freedman E."/>
            <person name="Gellesch M."/>
            <person name="Goldberg J."/>
            <person name="Griggs A."/>
            <person name="Gujja S."/>
            <person name="Heilman E."/>
            <person name="Heiman D."/>
            <person name="Howarth C."/>
            <person name="Mehta T."/>
            <person name="Neiman D."/>
            <person name="Pearson M."/>
            <person name="Roberts A."/>
            <person name="Saif S."/>
            <person name="Shea T."/>
            <person name="Shenoy N."/>
            <person name="Sisk P."/>
            <person name="Stolte C."/>
            <person name="Sykes S."/>
            <person name="White J."/>
            <person name="Yandava C."/>
            <person name="Haas B."/>
            <person name="Nusbaum C."/>
            <person name="Birren B."/>
        </authorList>
    </citation>
    <scope>NUCLEOTIDE SEQUENCE [LARGE SCALE GENOMIC DNA]</scope>
    <source>
        <strain evidence="2">ATCC 50818</strain>
    </source>
</reference>
<proteinExistence type="predicted"/>